<gene>
    <name evidence="5" type="ORF">METZ01_LOCUS145340</name>
</gene>
<protein>
    <recommendedName>
        <fullName evidence="6">30S ribosomal protein S6e</fullName>
    </recommendedName>
</protein>
<evidence type="ECO:0000256" key="1">
    <source>
        <dbReference type="ARBA" id="ARBA00009312"/>
    </source>
</evidence>
<dbReference type="SMART" id="SM01405">
    <property type="entry name" value="Ribosomal_S6e"/>
    <property type="match status" value="1"/>
</dbReference>
<evidence type="ECO:0000256" key="2">
    <source>
        <dbReference type="ARBA" id="ARBA00022980"/>
    </source>
</evidence>
<dbReference type="GO" id="GO:0005840">
    <property type="term" value="C:ribosome"/>
    <property type="evidence" value="ECO:0007669"/>
    <property type="project" value="UniProtKB-KW"/>
</dbReference>
<keyword evidence="3" id="KW-0687">Ribonucleoprotein</keyword>
<dbReference type="HAMAP" id="MF_00512">
    <property type="entry name" value="Ribosomal_eS6"/>
    <property type="match status" value="1"/>
</dbReference>
<dbReference type="InterPro" id="IPR020924">
    <property type="entry name" value="Ribosomal_eS6_arc"/>
</dbReference>
<feature type="non-terminal residue" evidence="5">
    <location>
        <position position="1"/>
    </location>
</feature>
<dbReference type="PANTHER" id="PTHR11502">
    <property type="entry name" value="40S RIBOSOMAL PROTEIN S6"/>
    <property type="match status" value="1"/>
</dbReference>
<reference evidence="5" key="1">
    <citation type="submission" date="2018-05" db="EMBL/GenBank/DDBJ databases">
        <authorList>
            <person name="Lanie J.A."/>
            <person name="Ng W.-L."/>
            <person name="Kazmierczak K.M."/>
            <person name="Andrzejewski T.M."/>
            <person name="Davidsen T.M."/>
            <person name="Wayne K.J."/>
            <person name="Tettelin H."/>
            <person name="Glass J.I."/>
            <person name="Rusch D."/>
            <person name="Podicherti R."/>
            <person name="Tsui H.-C.T."/>
            <person name="Winkler M.E."/>
        </authorList>
    </citation>
    <scope>NUCLEOTIDE SEQUENCE</scope>
</reference>
<dbReference type="GO" id="GO:1990904">
    <property type="term" value="C:ribonucleoprotein complex"/>
    <property type="evidence" value="ECO:0007669"/>
    <property type="project" value="UniProtKB-KW"/>
</dbReference>
<evidence type="ECO:0000313" key="5">
    <source>
        <dbReference type="EMBL" id="SVA92486.1"/>
    </source>
</evidence>
<feature type="compositionally biased region" description="Basic and acidic residues" evidence="4">
    <location>
        <begin position="117"/>
        <end position="163"/>
    </location>
</feature>
<evidence type="ECO:0008006" key="6">
    <source>
        <dbReference type="Google" id="ProtNLM"/>
    </source>
</evidence>
<feature type="non-terminal residue" evidence="5">
    <location>
        <position position="163"/>
    </location>
</feature>
<proteinExistence type="inferred from homology"/>
<keyword evidence="2" id="KW-0689">Ribosomal protein</keyword>
<evidence type="ECO:0000256" key="3">
    <source>
        <dbReference type="ARBA" id="ARBA00023274"/>
    </source>
</evidence>
<comment type="similarity">
    <text evidence="1">Belongs to the eukaryotic ribosomal protein eS6 family.</text>
</comment>
<evidence type="ECO:0000256" key="4">
    <source>
        <dbReference type="SAM" id="MobiDB-lite"/>
    </source>
</evidence>
<dbReference type="AlphaFoldDB" id="A0A381ZTB9"/>
<dbReference type="EMBL" id="UINC01022574">
    <property type="protein sequence ID" value="SVA92486.1"/>
    <property type="molecule type" value="Genomic_DNA"/>
</dbReference>
<dbReference type="InterPro" id="IPR001377">
    <property type="entry name" value="Ribosomal_eS6"/>
</dbReference>
<dbReference type="Pfam" id="PF01092">
    <property type="entry name" value="Ribosomal_S6e"/>
    <property type="match status" value="1"/>
</dbReference>
<name>A0A381ZTB9_9ZZZZ</name>
<organism evidence="5">
    <name type="scientific">marine metagenome</name>
    <dbReference type="NCBI Taxonomy" id="408172"/>
    <lineage>
        <taxon>unclassified sequences</taxon>
        <taxon>metagenomes</taxon>
        <taxon>ecological metagenomes</taxon>
    </lineage>
</organism>
<dbReference type="GO" id="GO:0006412">
    <property type="term" value="P:translation"/>
    <property type="evidence" value="ECO:0007669"/>
    <property type="project" value="InterPro"/>
</dbReference>
<accession>A0A381ZTB9</accession>
<sequence length="163" mass="18197">LVNFKFTLSDKKGKSITRELKDSDANSLIGLQIGQQMDASVFGLKGNVMITGGSDKSGITMRSDVHGMPRKYILIAKGVGFKTTEKGLRKRKLVRGNTISEEIYQINCKYDGVINVEESKKEAPEKPKKEESKKEAPEKPKKEESKKEAPEKPKKEESKKEAP</sequence>
<feature type="region of interest" description="Disordered" evidence="4">
    <location>
        <begin position="116"/>
        <end position="163"/>
    </location>
</feature>
<dbReference type="GO" id="GO:0003735">
    <property type="term" value="F:structural constituent of ribosome"/>
    <property type="evidence" value="ECO:0007669"/>
    <property type="project" value="InterPro"/>
</dbReference>